<keyword evidence="2" id="KW-1185">Reference proteome</keyword>
<name>A0A183I8K9_9BILA</name>
<protein>
    <submittedName>
        <fullName evidence="3">Phage protein</fullName>
    </submittedName>
</protein>
<reference evidence="1 2" key="2">
    <citation type="submission" date="2018-11" db="EMBL/GenBank/DDBJ databases">
        <authorList>
            <consortium name="Pathogen Informatics"/>
        </authorList>
    </citation>
    <scope>NUCLEOTIDE SEQUENCE [LARGE SCALE GENOMIC DNA]</scope>
</reference>
<dbReference type="AlphaFoldDB" id="A0A183I8K9"/>
<reference evidence="3" key="1">
    <citation type="submission" date="2016-06" db="UniProtKB">
        <authorList>
            <consortium name="WormBaseParasite"/>
        </authorList>
    </citation>
    <scope>IDENTIFICATION</scope>
</reference>
<dbReference type="WBParaSite" id="OFLC_0001608401-mRNA-1">
    <property type="protein sequence ID" value="OFLC_0001608401-mRNA-1"/>
    <property type="gene ID" value="OFLC_0001608401"/>
</dbReference>
<dbReference type="STRING" id="387005.A0A183I8K9"/>
<gene>
    <name evidence="1" type="ORF">OFLC_LOCUS16071</name>
</gene>
<dbReference type="EMBL" id="UZAJ01043926">
    <property type="protein sequence ID" value="VDP26790.1"/>
    <property type="molecule type" value="Genomic_DNA"/>
</dbReference>
<dbReference type="Proteomes" id="UP000267606">
    <property type="component" value="Unassembled WGS sequence"/>
</dbReference>
<proteinExistence type="predicted"/>
<accession>A0A183I8K9</accession>
<evidence type="ECO:0000313" key="1">
    <source>
        <dbReference type="EMBL" id="VDP26790.1"/>
    </source>
</evidence>
<evidence type="ECO:0000313" key="3">
    <source>
        <dbReference type="WBParaSite" id="OFLC_0001608401-mRNA-1"/>
    </source>
</evidence>
<evidence type="ECO:0000313" key="2">
    <source>
        <dbReference type="Proteomes" id="UP000267606"/>
    </source>
</evidence>
<organism evidence="3">
    <name type="scientific">Onchocerca flexuosa</name>
    <dbReference type="NCBI Taxonomy" id="387005"/>
    <lineage>
        <taxon>Eukaryota</taxon>
        <taxon>Metazoa</taxon>
        <taxon>Ecdysozoa</taxon>
        <taxon>Nematoda</taxon>
        <taxon>Chromadorea</taxon>
        <taxon>Rhabditida</taxon>
        <taxon>Spirurina</taxon>
        <taxon>Spiruromorpha</taxon>
        <taxon>Filarioidea</taxon>
        <taxon>Onchocercidae</taxon>
        <taxon>Onchocerca</taxon>
    </lineage>
</organism>
<sequence length="119" mass="13088">MSAVENKTYHPAGVLYGKCDNQPVTVEAIQFHGVKNTRNDALLKEIGYLYTVSTLPELIRCCDLAAKHLREVGLMENVTPLIDSADGKRGKYVVDFIVKEPKSFTLGVKAGMTSRGETD</sequence>